<reference evidence="6 7" key="1">
    <citation type="submission" date="2020-02" db="EMBL/GenBank/DDBJ databases">
        <title>Rhodobacter translucens sp. nov., a novel bacterium isolated from activated sludge.</title>
        <authorList>
            <person name="Liu J."/>
        </authorList>
    </citation>
    <scope>NUCLEOTIDE SEQUENCE [LARGE SCALE GENOMIC DNA]</scope>
    <source>
        <strain evidence="6 7">HX-7-19</strain>
    </source>
</reference>
<dbReference type="PANTHER" id="PTHR30537:SF5">
    <property type="entry name" value="HTH-TYPE TRANSCRIPTIONAL ACTIVATOR TTDR-RELATED"/>
    <property type="match status" value="1"/>
</dbReference>
<evidence type="ECO:0000313" key="6">
    <source>
        <dbReference type="EMBL" id="NGQ91765.1"/>
    </source>
</evidence>
<evidence type="ECO:0000256" key="4">
    <source>
        <dbReference type="ARBA" id="ARBA00023163"/>
    </source>
</evidence>
<keyword evidence="2" id="KW-0805">Transcription regulation</keyword>
<keyword evidence="4" id="KW-0804">Transcription</keyword>
<proteinExistence type="inferred from homology"/>
<dbReference type="PANTHER" id="PTHR30537">
    <property type="entry name" value="HTH-TYPE TRANSCRIPTIONAL REGULATOR"/>
    <property type="match status" value="1"/>
</dbReference>
<dbReference type="Pfam" id="PF03466">
    <property type="entry name" value="LysR_substrate"/>
    <property type="match status" value="1"/>
</dbReference>
<sequence>MAPLRRSLPTLNLLSTFESAARLGSFTLAAGELGVTQAAVSQQIKALEQELNKTLFLRAHRRVILTPAGAALASTVGVAFARMAEMIETLRQPEVPDTVAIGVTLAFNQFWLMPRLPDFRARFPHVRLRLVADDMPMDLRQARLDVAIRYGLAPFEDAVSHADRPECAFPVASPALLARLGIEPARADILHMPLIASDIVNPAWMPWRQWARALRLGPALGRASDMSRLRFNHYSDTVQAALNGEGVTMGWEVLLEDTLREGRLVRLGSDSVVPEERYHLVTPIGRQPNPAARIFLDWMIERLVPQAA</sequence>
<evidence type="ECO:0000256" key="3">
    <source>
        <dbReference type="ARBA" id="ARBA00023125"/>
    </source>
</evidence>
<dbReference type="GO" id="GO:0003700">
    <property type="term" value="F:DNA-binding transcription factor activity"/>
    <property type="evidence" value="ECO:0007669"/>
    <property type="project" value="InterPro"/>
</dbReference>
<dbReference type="FunFam" id="1.10.10.10:FF:000001">
    <property type="entry name" value="LysR family transcriptional regulator"/>
    <property type="match status" value="1"/>
</dbReference>
<dbReference type="Gene3D" id="1.10.10.10">
    <property type="entry name" value="Winged helix-like DNA-binding domain superfamily/Winged helix DNA-binding domain"/>
    <property type="match status" value="1"/>
</dbReference>
<evidence type="ECO:0000256" key="2">
    <source>
        <dbReference type="ARBA" id="ARBA00023015"/>
    </source>
</evidence>
<dbReference type="InterPro" id="IPR058163">
    <property type="entry name" value="LysR-type_TF_proteobact-type"/>
</dbReference>
<dbReference type="InterPro" id="IPR036388">
    <property type="entry name" value="WH-like_DNA-bd_sf"/>
</dbReference>
<dbReference type="GO" id="GO:0003677">
    <property type="term" value="F:DNA binding"/>
    <property type="evidence" value="ECO:0007669"/>
    <property type="project" value="UniProtKB-KW"/>
</dbReference>
<dbReference type="RefSeq" id="WP_165050655.1">
    <property type="nucleotide sequence ID" value="NZ_JAALFE010000011.1"/>
</dbReference>
<protein>
    <submittedName>
        <fullName evidence="6">LysR family transcriptional regulator</fullName>
    </submittedName>
</protein>
<organism evidence="6 7">
    <name type="scientific">Paragemmobacter kunshanensis</name>
    <dbReference type="NCBI Taxonomy" id="2583234"/>
    <lineage>
        <taxon>Bacteria</taxon>
        <taxon>Pseudomonadati</taxon>
        <taxon>Pseudomonadota</taxon>
        <taxon>Alphaproteobacteria</taxon>
        <taxon>Rhodobacterales</taxon>
        <taxon>Paracoccaceae</taxon>
        <taxon>Paragemmobacter</taxon>
    </lineage>
</organism>
<dbReference type="Proteomes" id="UP000474758">
    <property type="component" value="Unassembled WGS sequence"/>
</dbReference>
<dbReference type="InterPro" id="IPR000847">
    <property type="entry name" value="LysR_HTH_N"/>
</dbReference>
<dbReference type="EMBL" id="JAALFE010000011">
    <property type="protein sequence ID" value="NGQ91765.1"/>
    <property type="molecule type" value="Genomic_DNA"/>
</dbReference>
<evidence type="ECO:0000259" key="5">
    <source>
        <dbReference type="PROSITE" id="PS50931"/>
    </source>
</evidence>
<dbReference type="Pfam" id="PF00126">
    <property type="entry name" value="HTH_1"/>
    <property type="match status" value="1"/>
</dbReference>
<name>A0A6M1U639_9RHOB</name>
<evidence type="ECO:0000256" key="1">
    <source>
        <dbReference type="ARBA" id="ARBA00009437"/>
    </source>
</evidence>
<keyword evidence="3" id="KW-0238">DNA-binding</keyword>
<dbReference type="CDD" id="cd08432">
    <property type="entry name" value="PBP2_GcdR_TrpI_HvrB_AmpR_like"/>
    <property type="match status" value="1"/>
</dbReference>
<dbReference type="PRINTS" id="PR00039">
    <property type="entry name" value="HTHLYSR"/>
</dbReference>
<comment type="similarity">
    <text evidence="1">Belongs to the LysR transcriptional regulatory family.</text>
</comment>
<dbReference type="SUPFAM" id="SSF46785">
    <property type="entry name" value="Winged helix' DNA-binding domain"/>
    <property type="match status" value="1"/>
</dbReference>
<gene>
    <name evidence="6" type="ORF">G5V65_12735</name>
</gene>
<accession>A0A6M1U639</accession>
<comment type="caution">
    <text evidence="6">The sequence shown here is derived from an EMBL/GenBank/DDBJ whole genome shotgun (WGS) entry which is preliminary data.</text>
</comment>
<dbReference type="SUPFAM" id="SSF53850">
    <property type="entry name" value="Periplasmic binding protein-like II"/>
    <property type="match status" value="1"/>
</dbReference>
<keyword evidence="7" id="KW-1185">Reference proteome</keyword>
<dbReference type="PROSITE" id="PS50931">
    <property type="entry name" value="HTH_LYSR"/>
    <property type="match status" value="1"/>
</dbReference>
<evidence type="ECO:0000313" key="7">
    <source>
        <dbReference type="Proteomes" id="UP000474758"/>
    </source>
</evidence>
<dbReference type="AlphaFoldDB" id="A0A6M1U639"/>
<dbReference type="InterPro" id="IPR005119">
    <property type="entry name" value="LysR_subst-bd"/>
</dbReference>
<dbReference type="Gene3D" id="3.40.190.10">
    <property type="entry name" value="Periplasmic binding protein-like II"/>
    <property type="match status" value="2"/>
</dbReference>
<dbReference type="InterPro" id="IPR036390">
    <property type="entry name" value="WH_DNA-bd_sf"/>
</dbReference>
<feature type="domain" description="HTH lysR-type" evidence="5">
    <location>
        <begin position="9"/>
        <end position="66"/>
    </location>
</feature>